<keyword evidence="4" id="KW-0206">Cytoskeleton</keyword>
<protein>
    <submittedName>
        <fullName evidence="7">Kinesin-like protein kif26b</fullName>
    </submittedName>
</protein>
<organism evidence="7 8">
    <name type="scientific">Polyplax serrata</name>
    <name type="common">Common mouse louse</name>
    <dbReference type="NCBI Taxonomy" id="468196"/>
    <lineage>
        <taxon>Eukaryota</taxon>
        <taxon>Metazoa</taxon>
        <taxon>Ecdysozoa</taxon>
        <taxon>Arthropoda</taxon>
        <taxon>Hexapoda</taxon>
        <taxon>Insecta</taxon>
        <taxon>Pterygota</taxon>
        <taxon>Neoptera</taxon>
        <taxon>Paraneoptera</taxon>
        <taxon>Psocodea</taxon>
        <taxon>Troctomorpha</taxon>
        <taxon>Phthiraptera</taxon>
        <taxon>Anoplura</taxon>
        <taxon>Polyplacidae</taxon>
        <taxon>Polyplax</taxon>
    </lineage>
</organism>
<evidence type="ECO:0000259" key="6">
    <source>
        <dbReference type="PROSITE" id="PS50067"/>
    </source>
</evidence>
<dbReference type="PROSITE" id="PS50067">
    <property type="entry name" value="KINESIN_MOTOR_2"/>
    <property type="match status" value="1"/>
</dbReference>
<keyword evidence="3" id="KW-0067">ATP-binding</keyword>
<dbReference type="InterPro" id="IPR027417">
    <property type="entry name" value="P-loop_NTPase"/>
</dbReference>
<dbReference type="InterPro" id="IPR027640">
    <property type="entry name" value="Kinesin-like_fam"/>
</dbReference>
<evidence type="ECO:0000256" key="3">
    <source>
        <dbReference type="ARBA" id="ARBA00022840"/>
    </source>
</evidence>
<evidence type="ECO:0000313" key="8">
    <source>
        <dbReference type="Proteomes" id="UP001359485"/>
    </source>
</evidence>
<keyword evidence="8" id="KW-1185">Reference proteome</keyword>
<evidence type="ECO:0000256" key="2">
    <source>
        <dbReference type="ARBA" id="ARBA00022741"/>
    </source>
</evidence>
<evidence type="ECO:0000256" key="5">
    <source>
        <dbReference type="PROSITE-ProRule" id="PRU00283"/>
    </source>
</evidence>
<dbReference type="PANTHER" id="PTHR21608:SF7">
    <property type="entry name" value="KINESIN-LIKE PROTEIN CG14535"/>
    <property type="match status" value="1"/>
</dbReference>
<evidence type="ECO:0000256" key="1">
    <source>
        <dbReference type="ARBA" id="ARBA00004245"/>
    </source>
</evidence>
<dbReference type="EMBL" id="JAWJWF010000001">
    <property type="protein sequence ID" value="KAK6640439.1"/>
    <property type="molecule type" value="Genomic_DNA"/>
</dbReference>
<keyword evidence="2" id="KW-0547">Nucleotide-binding</keyword>
<proteinExistence type="inferred from homology"/>
<dbReference type="InterPro" id="IPR001752">
    <property type="entry name" value="Kinesin_motor_dom"/>
</dbReference>
<reference evidence="7 8" key="1">
    <citation type="submission" date="2023-09" db="EMBL/GenBank/DDBJ databases">
        <title>Genomes of two closely related lineages of the louse Polyplax serrata with different host specificities.</title>
        <authorList>
            <person name="Martinu J."/>
            <person name="Tarabai H."/>
            <person name="Stefka J."/>
            <person name="Hypsa V."/>
        </authorList>
    </citation>
    <scope>NUCLEOTIDE SEQUENCE [LARGE SCALE GENOMIC DNA]</scope>
    <source>
        <strain evidence="7">98ZLc_SE</strain>
    </source>
</reference>
<dbReference type="SUPFAM" id="SSF52540">
    <property type="entry name" value="P-loop containing nucleoside triphosphate hydrolases"/>
    <property type="match status" value="1"/>
</dbReference>
<feature type="domain" description="Kinesin motor" evidence="6">
    <location>
        <begin position="1"/>
        <end position="101"/>
    </location>
</feature>
<sequence>MLGTPDSVNTLGIIPSAISWLFRGIHEQKQKTGARFSVRVSAVEVCQPTQQLKDLLAGHANASAPEIPDSSRTIPEIVFLSGRKRKNFLQEISYSPASRLI</sequence>
<dbReference type="Proteomes" id="UP001359485">
    <property type="component" value="Unassembled WGS sequence"/>
</dbReference>
<keyword evidence="4" id="KW-0963">Cytoplasm</keyword>
<comment type="caution">
    <text evidence="7">The sequence shown here is derived from an EMBL/GenBank/DDBJ whole genome shotgun (WGS) entry which is preliminary data.</text>
</comment>
<name>A0ABR1BEB7_POLSC</name>
<comment type="similarity">
    <text evidence="5">Belongs to the TRAFAC class myosin-kinesin ATPase superfamily. Kinesin family.</text>
</comment>
<accession>A0ABR1BEB7</accession>
<comment type="subcellular location">
    <subcellularLocation>
        <location evidence="1">Cytoplasm</location>
        <location evidence="1">Cytoskeleton</location>
    </subcellularLocation>
</comment>
<dbReference type="Gene3D" id="3.40.850.10">
    <property type="entry name" value="Kinesin motor domain"/>
    <property type="match status" value="1"/>
</dbReference>
<comment type="caution">
    <text evidence="5">Lacks conserved residue(s) required for the propagation of feature annotation.</text>
</comment>
<dbReference type="InterPro" id="IPR036961">
    <property type="entry name" value="Kinesin_motor_dom_sf"/>
</dbReference>
<evidence type="ECO:0000313" key="7">
    <source>
        <dbReference type="EMBL" id="KAK6640439.1"/>
    </source>
</evidence>
<evidence type="ECO:0000256" key="4">
    <source>
        <dbReference type="ARBA" id="ARBA00023212"/>
    </source>
</evidence>
<dbReference type="PANTHER" id="PTHR21608">
    <property type="entry name" value="KINESIN-LIKE PROTEIN CG14535"/>
    <property type="match status" value="1"/>
</dbReference>
<gene>
    <name evidence="7" type="primary">KIF26B</name>
    <name evidence="7" type="ORF">RUM44_012133</name>
</gene>